<evidence type="ECO:0000313" key="2">
    <source>
        <dbReference type="Proteomes" id="UP000814128"/>
    </source>
</evidence>
<dbReference type="EMBL" id="MU273490">
    <property type="protein sequence ID" value="KAI0035040.1"/>
    <property type="molecule type" value="Genomic_DNA"/>
</dbReference>
<accession>A0ACB8QU13</accession>
<name>A0ACB8QU13_9AGAM</name>
<reference evidence="1" key="1">
    <citation type="submission" date="2021-02" db="EMBL/GenBank/DDBJ databases">
        <authorList>
            <consortium name="DOE Joint Genome Institute"/>
            <person name="Ahrendt S."/>
            <person name="Looney B.P."/>
            <person name="Miyauchi S."/>
            <person name="Morin E."/>
            <person name="Drula E."/>
            <person name="Courty P.E."/>
            <person name="Chicoki N."/>
            <person name="Fauchery L."/>
            <person name="Kohler A."/>
            <person name="Kuo A."/>
            <person name="Labutti K."/>
            <person name="Pangilinan J."/>
            <person name="Lipzen A."/>
            <person name="Riley R."/>
            <person name="Andreopoulos W."/>
            <person name="He G."/>
            <person name="Johnson J."/>
            <person name="Barry K.W."/>
            <person name="Grigoriev I.V."/>
            <person name="Nagy L."/>
            <person name="Hibbett D."/>
            <person name="Henrissat B."/>
            <person name="Matheny P.B."/>
            <person name="Labbe J."/>
            <person name="Martin F."/>
        </authorList>
    </citation>
    <scope>NUCLEOTIDE SEQUENCE</scope>
    <source>
        <strain evidence="1">EC-137</strain>
    </source>
</reference>
<evidence type="ECO:0000313" key="1">
    <source>
        <dbReference type="EMBL" id="KAI0035040.1"/>
    </source>
</evidence>
<comment type="caution">
    <text evidence="1">The sequence shown here is derived from an EMBL/GenBank/DDBJ whole genome shotgun (WGS) entry which is preliminary data.</text>
</comment>
<dbReference type="Proteomes" id="UP000814128">
    <property type="component" value="Unassembled WGS sequence"/>
</dbReference>
<keyword evidence="2" id="KW-1185">Reference proteome</keyword>
<sequence length="431" mass="47487">MAPEKLYTPKRVPGKKEFYALNDPPVGALLPTDKFPQNENAPLLLKPITIRGTTFHNRVFVSPMCQYSSDNGHATDYHFVHLGQWAINGVGAITVEATAVVPEGRITPQDMGIWADSHIQPLKRIVDFAHTQGVKIGIQLAHAGRKASTLSMHLGASVIPGDHQAPRNVAYAEEGGWPDEVYGPTDAPWADDFPKPKPVTEEYMDYLESAYLAAIDRCKEIGFDFIEIHGAHGYLIHSFLSPLTNTRADKWGGQSFENRARLPLRIISAARAAWADKPLFARFSATDWAEGPEQSSDGLWKQWGVGQMKLLVGELKKIGVDLIDVSSGGNWAAQKIPKLQPGYQVPFAAAIKEAHPDMTIGTVGLILSPKQAEEILEEKKADVVFLAREIVRSPTFVMRAAEEFGAAVKPTVQSERSWTRMLHPKSNMTPV</sequence>
<protein>
    <submittedName>
        <fullName evidence="1">FMN-linked oxidoreductase</fullName>
    </submittedName>
</protein>
<reference evidence="1" key="2">
    <citation type="journal article" date="2022" name="New Phytol.">
        <title>Evolutionary transition to the ectomycorrhizal habit in the genomes of a hyperdiverse lineage of mushroom-forming fungi.</title>
        <authorList>
            <person name="Looney B."/>
            <person name="Miyauchi S."/>
            <person name="Morin E."/>
            <person name="Drula E."/>
            <person name="Courty P.E."/>
            <person name="Kohler A."/>
            <person name="Kuo A."/>
            <person name="LaButti K."/>
            <person name="Pangilinan J."/>
            <person name="Lipzen A."/>
            <person name="Riley R."/>
            <person name="Andreopoulos W."/>
            <person name="He G."/>
            <person name="Johnson J."/>
            <person name="Nolan M."/>
            <person name="Tritt A."/>
            <person name="Barry K.W."/>
            <person name="Grigoriev I.V."/>
            <person name="Nagy L.G."/>
            <person name="Hibbett D."/>
            <person name="Henrissat B."/>
            <person name="Matheny P.B."/>
            <person name="Labbe J."/>
            <person name="Martin F.M."/>
        </authorList>
    </citation>
    <scope>NUCLEOTIDE SEQUENCE</scope>
    <source>
        <strain evidence="1">EC-137</strain>
    </source>
</reference>
<gene>
    <name evidence="1" type="ORF">K488DRAFT_76826</name>
</gene>
<organism evidence="1 2">
    <name type="scientific">Vararia minispora EC-137</name>
    <dbReference type="NCBI Taxonomy" id="1314806"/>
    <lineage>
        <taxon>Eukaryota</taxon>
        <taxon>Fungi</taxon>
        <taxon>Dikarya</taxon>
        <taxon>Basidiomycota</taxon>
        <taxon>Agaricomycotina</taxon>
        <taxon>Agaricomycetes</taxon>
        <taxon>Russulales</taxon>
        <taxon>Lachnocladiaceae</taxon>
        <taxon>Vararia</taxon>
    </lineage>
</organism>
<proteinExistence type="predicted"/>